<keyword evidence="2" id="KW-1185">Reference proteome</keyword>
<dbReference type="RefSeq" id="WP_006707982.1">
    <property type="nucleotide sequence ID" value="NZ_GL636098.1"/>
</dbReference>
<protein>
    <submittedName>
        <fullName evidence="1">Uncharacterized protein</fullName>
    </submittedName>
</protein>
<organism evidence="1 2">
    <name type="scientific">Serratia symbiotica str. Tucson</name>
    <dbReference type="NCBI Taxonomy" id="914128"/>
    <lineage>
        <taxon>Bacteria</taxon>
        <taxon>Pseudomonadati</taxon>
        <taxon>Pseudomonadota</taxon>
        <taxon>Gammaproteobacteria</taxon>
        <taxon>Enterobacterales</taxon>
        <taxon>Yersiniaceae</taxon>
        <taxon>Serratia</taxon>
        <taxon>Serratia symbiotica</taxon>
    </lineage>
</organism>
<dbReference type="AlphaFoldDB" id="E9CJV6"/>
<proteinExistence type="predicted"/>
<dbReference type="HOGENOM" id="CLU_2131812_0_0_6"/>
<accession>E9CJV6</accession>
<name>E9CJV6_9GAMM</name>
<sequence>MKIMAETPHLQDKNLNTVAYTRKNADKDAPKSSNKTLDKITIDNSSVSVTICGKSSSMVYTKPEIRQNHITQELAMEKKVTDQVSAGEISKEVALSMIPIYGTIREFQKGNIG</sequence>
<reference evidence="2" key="1">
    <citation type="journal article" date="2011" name="Genome Biol. Evol.">
        <title>Massive genomic decay in Serratia symbiotica, a recently evolved symbiont of aphids.</title>
        <authorList>
            <person name="Burke G.R."/>
            <person name="Moran N.A."/>
        </authorList>
    </citation>
    <scope>NUCLEOTIDE SEQUENCE [LARGE SCALE GENOMIC DNA]</scope>
    <source>
        <strain evidence="2">Tucson</strain>
    </source>
</reference>
<evidence type="ECO:0000313" key="2">
    <source>
        <dbReference type="Proteomes" id="UP000013568"/>
    </source>
</evidence>
<dbReference type="EMBL" id="GL636098">
    <property type="protein sequence ID" value="EFW13164.1"/>
    <property type="molecule type" value="Genomic_DNA"/>
</dbReference>
<evidence type="ECO:0000313" key="1">
    <source>
        <dbReference type="EMBL" id="EFW13164.1"/>
    </source>
</evidence>
<gene>
    <name evidence="1" type="ORF">SSYM_0354</name>
</gene>
<dbReference type="Proteomes" id="UP000013568">
    <property type="component" value="Unassembled WGS sequence"/>
</dbReference>